<dbReference type="GO" id="GO:0004081">
    <property type="term" value="F:bis(5'-nucleosyl)-tetraphosphatase (asymmetrical) activity"/>
    <property type="evidence" value="ECO:0007669"/>
    <property type="project" value="TreeGrafter"/>
</dbReference>
<dbReference type="InterPro" id="IPR015797">
    <property type="entry name" value="NUDIX_hydrolase-like_dom_sf"/>
</dbReference>
<feature type="domain" description="Nudix hydrolase" evidence="3">
    <location>
        <begin position="19"/>
        <end position="185"/>
    </location>
</feature>
<dbReference type="SUPFAM" id="SSF55811">
    <property type="entry name" value="Nudix"/>
    <property type="match status" value="1"/>
</dbReference>
<evidence type="ECO:0000256" key="2">
    <source>
        <dbReference type="SAM" id="Phobius"/>
    </source>
</evidence>
<name>K5UR88_PHACS</name>
<keyword evidence="5" id="KW-1185">Reference proteome</keyword>
<feature type="non-terminal residue" evidence="4">
    <location>
        <position position="196"/>
    </location>
</feature>
<dbReference type="PANTHER" id="PTHR21340">
    <property type="entry name" value="DIADENOSINE 5,5-P1,P4-TETRAPHOSPHATE PYROPHOSPHOHYDROLASE MUTT"/>
    <property type="match status" value="1"/>
</dbReference>
<dbReference type="KEGG" id="pco:PHACADRAFT_61964"/>
<proteinExistence type="predicted"/>
<dbReference type="PROSITE" id="PS51462">
    <property type="entry name" value="NUDIX"/>
    <property type="match status" value="1"/>
</dbReference>
<protein>
    <recommendedName>
        <fullName evidence="3">Nudix hydrolase domain-containing protein</fullName>
    </recommendedName>
</protein>
<organism evidence="4 5">
    <name type="scientific">Phanerochaete carnosa (strain HHB-10118-sp)</name>
    <name type="common">White-rot fungus</name>
    <name type="synonym">Peniophora carnosa</name>
    <dbReference type="NCBI Taxonomy" id="650164"/>
    <lineage>
        <taxon>Eukaryota</taxon>
        <taxon>Fungi</taxon>
        <taxon>Dikarya</taxon>
        <taxon>Basidiomycota</taxon>
        <taxon>Agaricomycotina</taxon>
        <taxon>Agaricomycetes</taxon>
        <taxon>Polyporales</taxon>
        <taxon>Phanerochaetaceae</taxon>
        <taxon>Phanerochaete</taxon>
    </lineage>
</organism>
<dbReference type="InterPro" id="IPR000086">
    <property type="entry name" value="NUDIX_hydrolase_dom"/>
</dbReference>
<dbReference type="InParanoid" id="K5UR88"/>
<dbReference type="EMBL" id="JH930475">
    <property type="protein sequence ID" value="EKM52371.1"/>
    <property type="molecule type" value="Genomic_DNA"/>
</dbReference>
<dbReference type="GO" id="GO:0006754">
    <property type="term" value="P:ATP biosynthetic process"/>
    <property type="evidence" value="ECO:0007669"/>
    <property type="project" value="TreeGrafter"/>
</dbReference>
<keyword evidence="2" id="KW-1133">Transmembrane helix</keyword>
<gene>
    <name evidence="4" type="ORF">PHACADRAFT_61964</name>
</gene>
<evidence type="ECO:0000313" key="4">
    <source>
        <dbReference type="EMBL" id="EKM52371.1"/>
    </source>
</evidence>
<dbReference type="InterPro" id="IPR020084">
    <property type="entry name" value="NUDIX_hydrolase_CS"/>
</dbReference>
<dbReference type="RefSeq" id="XP_007398718.1">
    <property type="nucleotide sequence ID" value="XM_007398656.1"/>
</dbReference>
<dbReference type="HOGENOM" id="CLU_037162_2_2_1"/>
<keyword evidence="2" id="KW-0812">Transmembrane</keyword>
<evidence type="ECO:0000259" key="3">
    <source>
        <dbReference type="PROSITE" id="PS51462"/>
    </source>
</evidence>
<evidence type="ECO:0000256" key="1">
    <source>
        <dbReference type="ARBA" id="ARBA00022801"/>
    </source>
</evidence>
<dbReference type="GeneID" id="18920181"/>
<dbReference type="Proteomes" id="UP000008370">
    <property type="component" value="Unassembled WGS sequence"/>
</dbReference>
<dbReference type="Pfam" id="PF00293">
    <property type="entry name" value="NUDIX"/>
    <property type="match status" value="1"/>
</dbReference>
<feature type="non-terminal residue" evidence="4">
    <location>
        <position position="1"/>
    </location>
</feature>
<evidence type="ECO:0000313" key="5">
    <source>
        <dbReference type="Proteomes" id="UP000008370"/>
    </source>
</evidence>
<sequence length="196" mass="22530">RLSSYSSPGVPDGVYDAQDFMLGAGMVIFQPATAKVVVVYDSAMKYWFLPKGRKDVNETLEEAVLREAYEESGYRAQFLPLYIPTNAPTPAEQRQHYPVPNTEPFFMSIHRWYGRRSPQEPGSLGGEYFVSWYIGQIPEDAIWEANTGMADEKGYRAYLLTREEARQKLRGTLAERLVERAYQLLEGSIRIQEKFR</sequence>
<reference evidence="4 5" key="1">
    <citation type="journal article" date="2012" name="BMC Genomics">
        <title>Comparative genomics of the white-rot fungi, Phanerochaete carnosa and P. chrysosporium, to elucidate the genetic basis of the distinct wood types they colonize.</title>
        <authorList>
            <person name="Suzuki H."/>
            <person name="MacDonald J."/>
            <person name="Syed K."/>
            <person name="Salamov A."/>
            <person name="Hori C."/>
            <person name="Aerts A."/>
            <person name="Henrissat B."/>
            <person name="Wiebenga A."/>
            <person name="vanKuyk P.A."/>
            <person name="Barry K."/>
            <person name="Lindquist E."/>
            <person name="LaButti K."/>
            <person name="Lapidus A."/>
            <person name="Lucas S."/>
            <person name="Coutinho P."/>
            <person name="Gong Y."/>
            <person name="Samejima M."/>
            <person name="Mahadevan R."/>
            <person name="Abou-Zaid M."/>
            <person name="de Vries R.P."/>
            <person name="Igarashi K."/>
            <person name="Yadav J.S."/>
            <person name="Grigoriev I.V."/>
            <person name="Master E.R."/>
        </authorList>
    </citation>
    <scope>NUCLEOTIDE SEQUENCE [LARGE SCALE GENOMIC DNA]</scope>
    <source>
        <strain evidence="4 5">HHB-10118-sp</strain>
    </source>
</reference>
<dbReference type="OrthoDB" id="276276at2759"/>
<accession>K5UR88</accession>
<dbReference type="InterPro" id="IPR051325">
    <property type="entry name" value="Nudix_hydrolase_domain"/>
</dbReference>
<dbReference type="PANTHER" id="PTHR21340:SF0">
    <property type="entry name" value="BIS(5'-NUCLEOSYL)-TETRAPHOSPHATASE [ASYMMETRICAL]"/>
    <property type="match status" value="1"/>
</dbReference>
<feature type="transmembrane region" description="Helical" evidence="2">
    <location>
        <begin position="20"/>
        <end position="40"/>
    </location>
</feature>
<dbReference type="AlphaFoldDB" id="K5UR88"/>
<keyword evidence="2" id="KW-0472">Membrane</keyword>
<dbReference type="Gene3D" id="3.90.79.10">
    <property type="entry name" value="Nucleoside Triphosphate Pyrophosphohydrolase"/>
    <property type="match status" value="1"/>
</dbReference>
<keyword evidence="1" id="KW-0378">Hydrolase</keyword>
<dbReference type="GO" id="GO:0006167">
    <property type="term" value="P:AMP biosynthetic process"/>
    <property type="evidence" value="ECO:0007669"/>
    <property type="project" value="TreeGrafter"/>
</dbReference>
<dbReference type="PROSITE" id="PS00893">
    <property type="entry name" value="NUDIX_BOX"/>
    <property type="match status" value="1"/>
</dbReference>